<gene>
    <name evidence="6" type="primary">MDIS2</name>
    <name evidence="6" type="ORF">CR513_58845</name>
</gene>
<dbReference type="PANTHER" id="PTHR46084">
    <property type="entry name" value="PROTEIN MALE DISCOVERER 2"/>
    <property type="match status" value="1"/>
</dbReference>
<evidence type="ECO:0000256" key="2">
    <source>
        <dbReference type="ARBA" id="ARBA00022729"/>
    </source>
</evidence>
<name>A0A371E9T6_MUCPR</name>
<feature type="non-terminal residue" evidence="6">
    <location>
        <position position="1"/>
    </location>
</feature>
<keyword evidence="4" id="KW-0472">Membrane</keyword>
<comment type="caution">
    <text evidence="6">The sequence shown here is derived from an EMBL/GenBank/DDBJ whole genome shotgun (WGS) entry which is preliminary data.</text>
</comment>
<evidence type="ECO:0000313" key="7">
    <source>
        <dbReference type="Proteomes" id="UP000257109"/>
    </source>
</evidence>
<dbReference type="GO" id="GO:0012505">
    <property type="term" value="C:endomembrane system"/>
    <property type="evidence" value="ECO:0007669"/>
    <property type="project" value="UniProtKB-SubCell"/>
</dbReference>
<evidence type="ECO:0000313" key="6">
    <source>
        <dbReference type="EMBL" id="RDX62783.1"/>
    </source>
</evidence>
<dbReference type="AlphaFoldDB" id="A0A371E9T6"/>
<dbReference type="Proteomes" id="UP000257109">
    <property type="component" value="Unassembled WGS sequence"/>
</dbReference>
<comment type="subcellular location">
    <subcellularLocation>
        <location evidence="5">Endomembrane system</location>
        <topology evidence="5">Single-pass type I membrane protein</topology>
    </subcellularLocation>
</comment>
<dbReference type="EMBL" id="QJKJ01015279">
    <property type="protein sequence ID" value="RDX62783.1"/>
    <property type="molecule type" value="Genomic_DNA"/>
</dbReference>
<evidence type="ECO:0000256" key="5">
    <source>
        <dbReference type="ARBA" id="ARBA00046288"/>
    </source>
</evidence>
<dbReference type="OrthoDB" id="291737at2759"/>
<keyword evidence="3" id="KW-1133">Transmembrane helix</keyword>
<protein>
    <submittedName>
        <fullName evidence="6">Protein MALE DISCOVERER 2</fullName>
    </submittedName>
</protein>
<accession>A0A371E9T6</accession>
<evidence type="ECO:0000256" key="4">
    <source>
        <dbReference type="ARBA" id="ARBA00023136"/>
    </source>
</evidence>
<evidence type="ECO:0000256" key="3">
    <source>
        <dbReference type="ARBA" id="ARBA00022989"/>
    </source>
</evidence>
<proteinExistence type="predicted"/>
<keyword evidence="2" id="KW-0732">Signal</keyword>
<keyword evidence="7" id="KW-1185">Reference proteome</keyword>
<reference evidence="6" key="1">
    <citation type="submission" date="2018-05" db="EMBL/GenBank/DDBJ databases">
        <title>Draft genome of Mucuna pruriens seed.</title>
        <authorList>
            <person name="Nnadi N.E."/>
            <person name="Vos R."/>
            <person name="Hasami M.H."/>
            <person name="Devisetty U.K."/>
            <person name="Aguiy J.C."/>
        </authorList>
    </citation>
    <scope>NUCLEOTIDE SEQUENCE [LARGE SCALE GENOMIC DNA]</scope>
    <source>
        <tissue evidence="6">Seed</tissue>
    </source>
</reference>
<keyword evidence="1" id="KW-0812">Transmembrane</keyword>
<dbReference type="Gene3D" id="1.10.510.10">
    <property type="entry name" value="Transferase(Phosphotransferase) domain 1"/>
    <property type="match status" value="1"/>
</dbReference>
<organism evidence="6 7">
    <name type="scientific">Mucuna pruriens</name>
    <name type="common">Velvet bean</name>
    <name type="synonym">Dolichos pruriens</name>
    <dbReference type="NCBI Taxonomy" id="157652"/>
    <lineage>
        <taxon>Eukaryota</taxon>
        <taxon>Viridiplantae</taxon>
        <taxon>Streptophyta</taxon>
        <taxon>Embryophyta</taxon>
        <taxon>Tracheophyta</taxon>
        <taxon>Spermatophyta</taxon>
        <taxon>Magnoliopsida</taxon>
        <taxon>eudicotyledons</taxon>
        <taxon>Gunneridae</taxon>
        <taxon>Pentapetalae</taxon>
        <taxon>rosids</taxon>
        <taxon>fabids</taxon>
        <taxon>Fabales</taxon>
        <taxon>Fabaceae</taxon>
        <taxon>Papilionoideae</taxon>
        <taxon>50 kb inversion clade</taxon>
        <taxon>NPAAA clade</taxon>
        <taxon>indigoferoid/millettioid clade</taxon>
        <taxon>Phaseoleae</taxon>
        <taxon>Mucuna</taxon>
    </lineage>
</organism>
<evidence type="ECO:0000256" key="1">
    <source>
        <dbReference type="ARBA" id="ARBA00022692"/>
    </source>
</evidence>
<dbReference type="PANTHER" id="PTHR46084:SF1">
    <property type="entry name" value="PROTEIN MALE DISCOVERER 2"/>
    <property type="match status" value="1"/>
</dbReference>
<sequence length="194" mass="22432">MFRFKLGKATTRAYEEKYRNNLTNSDEPDTVQDDSILVNSTRRKLLDQSSNLAATPFSRGPPIRISSIPITQSSGAFRKMLEVHYYNRRCRRLGHHCVDNDLNLAKTCGIFGQLQKAFITGIPKLNQSELNIINSFDECTVYKETLSIGYCDEEQPFTRMMVFEYTLNGNLFEHLHVQEVEHLDWSARMRIIMG</sequence>
<dbReference type="STRING" id="157652.A0A371E9T6"/>